<evidence type="ECO:0000256" key="1">
    <source>
        <dbReference type="ARBA" id="ARBA00000707"/>
    </source>
</evidence>
<dbReference type="STRING" id="91626.A0A0C9M7K8"/>
<dbReference type="AlphaFoldDB" id="A0A0C9M7K8"/>
<feature type="region of interest" description="Disordered" evidence="8">
    <location>
        <begin position="1"/>
        <end position="23"/>
    </location>
</feature>
<dbReference type="InterPro" id="IPR018200">
    <property type="entry name" value="USP_CS"/>
</dbReference>
<keyword evidence="5 7" id="KW-0378">Hydrolase</keyword>
<evidence type="ECO:0000259" key="10">
    <source>
        <dbReference type="PROSITE" id="PS50235"/>
    </source>
</evidence>
<dbReference type="Gene3D" id="1.20.58.80">
    <property type="entry name" value="Phosphotransferase system, lactose/cellobiose-type IIA subunit"/>
    <property type="match status" value="1"/>
</dbReference>
<dbReference type="PROSITE" id="PS00972">
    <property type="entry name" value="USP_1"/>
    <property type="match status" value="1"/>
</dbReference>
<dbReference type="EMBL" id="DF836401">
    <property type="protein sequence ID" value="GAN06116.1"/>
    <property type="molecule type" value="Genomic_DNA"/>
</dbReference>
<dbReference type="PANTHER" id="PTHR21646:SF95">
    <property type="entry name" value="UBIQUITIN CARBOXYL-TERMINAL HYDROLASE 4-RELATED"/>
    <property type="match status" value="1"/>
</dbReference>
<reference evidence="11" key="1">
    <citation type="submission" date="2014-09" db="EMBL/GenBank/DDBJ databases">
        <title>Draft genome sequence of an oleaginous Mucoromycotina fungus Mucor ambiguus NBRC6742.</title>
        <authorList>
            <person name="Takeda I."/>
            <person name="Yamane N."/>
            <person name="Morita T."/>
            <person name="Tamano K."/>
            <person name="Machida M."/>
            <person name="Baker S."/>
            <person name="Koike H."/>
        </authorList>
    </citation>
    <scope>NUCLEOTIDE SEQUENCE</scope>
    <source>
        <strain evidence="11">NBRC 6742</strain>
    </source>
</reference>
<evidence type="ECO:0000259" key="9">
    <source>
        <dbReference type="PROSITE" id="PS50206"/>
    </source>
</evidence>
<evidence type="ECO:0000256" key="5">
    <source>
        <dbReference type="ARBA" id="ARBA00022801"/>
    </source>
</evidence>
<keyword evidence="12" id="KW-1185">Reference proteome</keyword>
<dbReference type="Gene3D" id="3.40.250.10">
    <property type="entry name" value="Rhodanese-like domain"/>
    <property type="match status" value="1"/>
</dbReference>
<organism evidence="11">
    <name type="scientific">Mucor ambiguus</name>
    <dbReference type="NCBI Taxonomy" id="91626"/>
    <lineage>
        <taxon>Eukaryota</taxon>
        <taxon>Fungi</taxon>
        <taxon>Fungi incertae sedis</taxon>
        <taxon>Mucoromycota</taxon>
        <taxon>Mucoromycotina</taxon>
        <taxon>Mucoromycetes</taxon>
        <taxon>Mucorales</taxon>
        <taxon>Mucorineae</taxon>
        <taxon>Mucoraceae</taxon>
        <taxon>Mucor</taxon>
    </lineage>
</organism>
<feature type="region of interest" description="Disordered" evidence="8">
    <location>
        <begin position="535"/>
        <end position="575"/>
    </location>
</feature>
<protein>
    <recommendedName>
        <fullName evidence="7">Ubiquitin carboxyl-terminal hydrolase</fullName>
        <ecNumber evidence="7">3.4.19.12</ecNumber>
    </recommendedName>
</protein>
<dbReference type="PANTHER" id="PTHR21646">
    <property type="entry name" value="UBIQUITIN CARBOXYL-TERMINAL HYDROLASE"/>
    <property type="match status" value="1"/>
</dbReference>
<dbReference type="InterPro" id="IPR028889">
    <property type="entry name" value="USP"/>
</dbReference>
<comment type="catalytic activity">
    <reaction evidence="1 7">
        <text>Thiol-dependent hydrolysis of ester, thioester, amide, peptide and isopeptide bonds formed by the C-terminal Gly of ubiquitin (a 76-residue protein attached to proteins as an intracellular targeting signal).</text>
        <dbReference type="EC" id="3.4.19.12"/>
    </reaction>
</comment>
<feature type="compositionally biased region" description="Low complexity" evidence="8">
    <location>
        <begin position="181"/>
        <end position="195"/>
    </location>
</feature>
<dbReference type="SUPFAM" id="SSF54001">
    <property type="entry name" value="Cysteine proteinases"/>
    <property type="match status" value="1"/>
</dbReference>
<feature type="domain" description="USP" evidence="10">
    <location>
        <begin position="614"/>
        <end position="964"/>
    </location>
</feature>
<dbReference type="PROSITE" id="PS50235">
    <property type="entry name" value="USP_3"/>
    <property type="match status" value="1"/>
</dbReference>
<feature type="compositionally biased region" description="Low complexity" evidence="8">
    <location>
        <begin position="558"/>
        <end position="573"/>
    </location>
</feature>
<sequence length="967" mass="108284">MTVPTSNGAPSSPPPSLAELSRRATVDKTDMSKYSIKSWITTVSKLYEQGDFEYRKNCLENAYVYYMKGCSIMVEVIAKHQNFKEAKKDVTYRQLKTRTSDDILMLLEELSAKLQYSDPDQSVDDYFVQDVMNKYPPVNDMPMPMPSPTHIDSSSFLDNLPSVPKHMPSNNGTARSTQRDNSVSSNHSSGSTSLSAASNFMKMPEPQPQLQQQPPAPPQLSAANVLQLPTPSPDLSIPPTPIVDARQLASWIVRKSDGKQPSVLILDVRPRQVFDQGFIKHKWIAQIEPLVLKQDVPSKKIEESMVMNPDAEQQIFAGRHHFDLVVYYDQNSQSLQTPTLDHLRAAIYELEFQKILQRAPVMLLGGFDAWKQVIGEKGIFKYTNDASSSAATISTQSQDPSSSPHQQQQHQKPHWLKDVVGRGSDQNMALSPVKVHHTFYDYFSNTGSSGNKESMTRYTERKVATPPLRGVFSNTLYQPSSPTKTSAYAMPIPQPSTPPAQNVETLTTKYPDVRPNISSLQRKKTFIDNPFHGFTSTTNQQFDVPPLPPKPQRPLPHVPDSAEAAAAAAAPVASAPPLPPKEVYASSPINNAYRTAPVSDNSFSQMGNVMIGTTGLKNLGNTCFMNSIIQCLSGTIPFARYFISGVFRQHINKDNFLGTGGVLAENFASLLRTMWSENYNFISPVLFREALIKFAPQFRGSEQHDSQEFLNFLLDGIHEDCNLVKKRPSPPPESAEEDARFEQLPDWQASGIAWERYLERNSSVIVSLFQGQYRSRLTCLTCQATSTTYNSFMSLSLPIPAKRSGPSSVSIYQCLDYFVKEEILDHDDAWQCPKCKTLRRASKSLTLSKLPDVLLIHLKRFSFDGPFKDKLETIVESPMSGLDLSHYVPSTMFPPDQPPEKSAFNYDLYAVSNHFGSLTGGHYTACVRNGYKNEWHNFDDSRFSVCDESKVLSRAAYNLFYVRSTVK</sequence>
<dbReference type="Pfam" id="PF00443">
    <property type="entry name" value="UCH"/>
    <property type="match status" value="1"/>
</dbReference>
<dbReference type="InterPro" id="IPR015063">
    <property type="entry name" value="USP8_dimer"/>
</dbReference>
<evidence type="ECO:0000313" key="11">
    <source>
        <dbReference type="EMBL" id="GAN06116.1"/>
    </source>
</evidence>
<evidence type="ECO:0000256" key="6">
    <source>
        <dbReference type="ARBA" id="ARBA00022807"/>
    </source>
</evidence>
<accession>A0A0C9M7K8</accession>
<dbReference type="GO" id="GO:0016579">
    <property type="term" value="P:protein deubiquitination"/>
    <property type="evidence" value="ECO:0007669"/>
    <property type="project" value="InterPro"/>
</dbReference>
<evidence type="ECO:0000256" key="3">
    <source>
        <dbReference type="ARBA" id="ARBA00022670"/>
    </source>
</evidence>
<gene>
    <name evidence="11" type="ORF">MAM1_0112d05593</name>
</gene>
<feature type="compositionally biased region" description="Low complexity" evidence="8">
    <location>
        <begin position="391"/>
        <end position="410"/>
    </location>
</feature>
<feature type="region of interest" description="Disordered" evidence="8">
    <location>
        <begin position="139"/>
        <end position="195"/>
    </location>
</feature>
<dbReference type="SUPFAM" id="SSF52821">
    <property type="entry name" value="Rhodanese/Cell cycle control phosphatase"/>
    <property type="match status" value="1"/>
</dbReference>
<feature type="compositionally biased region" description="Pro residues" evidence="8">
    <location>
        <begin position="545"/>
        <end position="557"/>
    </location>
</feature>
<dbReference type="OrthoDB" id="292964at2759"/>
<dbReference type="SUPFAM" id="SSF140856">
    <property type="entry name" value="USP8 N-terminal domain-like"/>
    <property type="match status" value="1"/>
</dbReference>
<keyword evidence="3 7" id="KW-0645">Protease</keyword>
<keyword evidence="4 7" id="KW-0833">Ubl conjugation pathway</keyword>
<dbReference type="EC" id="3.4.19.12" evidence="7"/>
<feature type="region of interest" description="Disordered" evidence="8">
    <location>
        <begin position="391"/>
        <end position="414"/>
    </location>
</feature>
<keyword evidence="6 7" id="KW-0788">Thiol protease</keyword>
<dbReference type="InterPro" id="IPR050185">
    <property type="entry name" value="Ub_carboxyl-term_hydrolase"/>
</dbReference>
<feature type="domain" description="Rhodanese" evidence="9">
    <location>
        <begin position="259"/>
        <end position="379"/>
    </location>
</feature>
<dbReference type="PROSITE" id="PS50206">
    <property type="entry name" value="RHODANESE_3"/>
    <property type="match status" value="1"/>
</dbReference>
<dbReference type="InterPro" id="IPR001394">
    <property type="entry name" value="Peptidase_C19_UCH"/>
</dbReference>
<proteinExistence type="inferred from homology"/>
<evidence type="ECO:0000313" key="12">
    <source>
        <dbReference type="Proteomes" id="UP000053815"/>
    </source>
</evidence>
<evidence type="ECO:0000256" key="7">
    <source>
        <dbReference type="RuleBase" id="RU366025"/>
    </source>
</evidence>
<dbReference type="CDD" id="cd02674">
    <property type="entry name" value="Peptidase_C19R"/>
    <property type="match status" value="1"/>
</dbReference>
<comment type="similarity">
    <text evidence="2 7">Belongs to the peptidase C19 family.</text>
</comment>
<evidence type="ECO:0000256" key="4">
    <source>
        <dbReference type="ARBA" id="ARBA00022786"/>
    </source>
</evidence>
<dbReference type="Proteomes" id="UP000053815">
    <property type="component" value="Unassembled WGS sequence"/>
</dbReference>
<feature type="compositionally biased region" description="Polar residues" evidence="8">
    <location>
        <begin position="168"/>
        <end position="180"/>
    </location>
</feature>
<evidence type="ECO:0000256" key="8">
    <source>
        <dbReference type="SAM" id="MobiDB-lite"/>
    </source>
</evidence>
<evidence type="ECO:0000256" key="2">
    <source>
        <dbReference type="ARBA" id="ARBA00009085"/>
    </source>
</evidence>
<dbReference type="InterPro" id="IPR036873">
    <property type="entry name" value="Rhodanese-like_dom_sf"/>
</dbReference>
<dbReference type="InterPro" id="IPR038765">
    <property type="entry name" value="Papain-like_cys_pep_sf"/>
</dbReference>
<dbReference type="Gene3D" id="3.90.70.10">
    <property type="entry name" value="Cysteine proteinases"/>
    <property type="match status" value="1"/>
</dbReference>
<dbReference type="PROSITE" id="PS00973">
    <property type="entry name" value="USP_2"/>
    <property type="match status" value="1"/>
</dbReference>
<name>A0A0C9M7K8_9FUNG</name>
<dbReference type="GO" id="GO:0004843">
    <property type="term" value="F:cysteine-type deubiquitinase activity"/>
    <property type="evidence" value="ECO:0007669"/>
    <property type="project" value="UniProtKB-UniRule"/>
</dbReference>
<dbReference type="Pfam" id="PF08969">
    <property type="entry name" value="USP8_dimer"/>
    <property type="match status" value="1"/>
</dbReference>
<dbReference type="GO" id="GO:0006508">
    <property type="term" value="P:proteolysis"/>
    <property type="evidence" value="ECO:0007669"/>
    <property type="project" value="UniProtKB-KW"/>
</dbReference>
<dbReference type="InterPro" id="IPR001763">
    <property type="entry name" value="Rhodanese-like_dom"/>
</dbReference>